<dbReference type="GO" id="GO:0005886">
    <property type="term" value="C:plasma membrane"/>
    <property type="evidence" value="ECO:0007669"/>
    <property type="project" value="UniProtKB-SubCell"/>
</dbReference>
<keyword evidence="6" id="KW-0653">Protein transport</keyword>
<organism evidence="11 12">
    <name type="scientific">Thermincola ferriacetica</name>
    <dbReference type="NCBI Taxonomy" id="281456"/>
    <lineage>
        <taxon>Bacteria</taxon>
        <taxon>Bacillati</taxon>
        <taxon>Bacillota</taxon>
        <taxon>Clostridia</taxon>
        <taxon>Eubacteriales</taxon>
        <taxon>Thermincolaceae</taxon>
        <taxon>Thermincola</taxon>
    </lineage>
</organism>
<dbReference type="PRINTS" id="PR01853">
    <property type="entry name" value="YAJCTRNLCASE"/>
</dbReference>
<comment type="subcellular location">
    <subcellularLocation>
        <location evidence="1">Cell membrane</location>
        <topology evidence="1">Single-pass membrane protein</topology>
    </subcellularLocation>
</comment>
<dbReference type="Proteomes" id="UP000037175">
    <property type="component" value="Unassembled WGS sequence"/>
</dbReference>
<protein>
    <submittedName>
        <fullName evidence="11">Preprotein translocase subunit YajC</fullName>
    </submittedName>
</protein>
<evidence type="ECO:0000256" key="8">
    <source>
        <dbReference type="ARBA" id="ARBA00023010"/>
    </source>
</evidence>
<dbReference type="InterPro" id="IPR003849">
    <property type="entry name" value="Preprotein_translocase_YajC"/>
</dbReference>
<reference evidence="12" key="1">
    <citation type="submission" date="2015-07" db="EMBL/GenBank/DDBJ databases">
        <title>Complete Genome of Thermincola ferriacetica strain Z-0001T.</title>
        <authorList>
            <person name="Lusk B."/>
            <person name="Badalamenti J.P."/>
            <person name="Parameswaran P."/>
            <person name="Bond D.R."/>
            <person name="Torres C.I."/>
        </authorList>
    </citation>
    <scope>NUCLEOTIDE SEQUENCE [LARGE SCALE GENOMIC DNA]</scope>
    <source>
        <strain evidence="12">Z-0001</strain>
    </source>
</reference>
<accession>A0A0L6W6T4</accession>
<comment type="similarity">
    <text evidence="2">Belongs to the YajC family.</text>
</comment>
<keyword evidence="12" id="KW-1185">Reference proteome</keyword>
<dbReference type="AlphaFoldDB" id="A0A0L6W6T4"/>
<sequence length="90" mass="10384">MKDFGPILYLIALLAIFYFMIIRPQQQRQKKHQQLINSLQENTEVTTIGGILGTIVKVKDKTVILKIADNVKIEILKTAIAYRNDKEEKK</sequence>
<gene>
    <name evidence="11" type="ORF">Tfer_0158</name>
</gene>
<keyword evidence="9 10" id="KW-0472">Membrane</keyword>
<dbReference type="NCBIfam" id="TIGR00739">
    <property type="entry name" value="yajC"/>
    <property type="match status" value="1"/>
</dbReference>
<evidence type="ECO:0000256" key="6">
    <source>
        <dbReference type="ARBA" id="ARBA00022927"/>
    </source>
</evidence>
<evidence type="ECO:0000313" key="12">
    <source>
        <dbReference type="Proteomes" id="UP000037175"/>
    </source>
</evidence>
<evidence type="ECO:0000256" key="4">
    <source>
        <dbReference type="ARBA" id="ARBA00022475"/>
    </source>
</evidence>
<name>A0A0L6W6T4_9FIRM</name>
<evidence type="ECO:0000256" key="1">
    <source>
        <dbReference type="ARBA" id="ARBA00004162"/>
    </source>
</evidence>
<evidence type="ECO:0000256" key="10">
    <source>
        <dbReference type="SAM" id="Phobius"/>
    </source>
</evidence>
<evidence type="ECO:0000256" key="3">
    <source>
        <dbReference type="ARBA" id="ARBA00022448"/>
    </source>
</evidence>
<dbReference type="Pfam" id="PF02699">
    <property type="entry name" value="YajC"/>
    <property type="match status" value="1"/>
</dbReference>
<dbReference type="GO" id="GO:0015031">
    <property type="term" value="P:protein transport"/>
    <property type="evidence" value="ECO:0007669"/>
    <property type="project" value="UniProtKB-KW"/>
</dbReference>
<keyword evidence="8" id="KW-0811">Translocation</keyword>
<dbReference type="RefSeq" id="WP_013120084.1">
    <property type="nucleotide sequence ID" value="NZ_LGTE01000001.1"/>
</dbReference>
<evidence type="ECO:0000313" key="11">
    <source>
        <dbReference type="EMBL" id="KNZ71083.1"/>
    </source>
</evidence>
<feature type="transmembrane region" description="Helical" evidence="10">
    <location>
        <begin position="6"/>
        <end position="22"/>
    </location>
</feature>
<evidence type="ECO:0000256" key="5">
    <source>
        <dbReference type="ARBA" id="ARBA00022692"/>
    </source>
</evidence>
<dbReference type="PANTHER" id="PTHR33909:SF1">
    <property type="entry name" value="SEC TRANSLOCON ACCESSORY COMPLEX SUBUNIT YAJC"/>
    <property type="match status" value="1"/>
</dbReference>
<dbReference type="PANTHER" id="PTHR33909">
    <property type="entry name" value="SEC TRANSLOCON ACCESSORY COMPLEX SUBUNIT YAJC"/>
    <property type="match status" value="1"/>
</dbReference>
<keyword evidence="4" id="KW-1003">Cell membrane</keyword>
<keyword evidence="5 10" id="KW-0812">Transmembrane</keyword>
<evidence type="ECO:0000256" key="7">
    <source>
        <dbReference type="ARBA" id="ARBA00022989"/>
    </source>
</evidence>
<dbReference type="SMART" id="SM01323">
    <property type="entry name" value="YajC"/>
    <property type="match status" value="1"/>
</dbReference>
<dbReference type="PATRIC" id="fig|281456.6.peg.161"/>
<evidence type="ECO:0000256" key="2">
    <source>
        <dbReference type="ARBA" id="ARBA00006742"/>
    </source>
</evidence>
<dbReference type="EMBL" id="LGTE01000001">
    <property type="protein sequence ID" value="KNZ71083.1"/>
    <property type="molecule type" value="Genomic_DNA"/>
</dbReference>
<keyword evidence="3" id="KW-0813">Transport</keyword>
<proteinExistence type="inferred from homology"/>
<comment type="caution">
    <text evidence="11">The sequence shown here is derived from an EMBL/GenBank/DDBJ whole genome shotgun (WGS) entry which is preliminary data.</text>
</comment>
<evidence type="ECO:0000256" key="9">
    <source>
        <dbReference type="ARBA" id="ARBA00023136"/>
    </source>
</evidence>
<keyword evidence="7 10" id="KW-1133">Transmembrane helix</keyword>